<feature type="non-terminal residue" evidence="1">
    <location>
        <position position="1"/>
    </location>
</feature>
<gene>
    <name evidence="1" type="ORF">FAZ78_22140</name>
</gene>
<dbReference type="InterPro" id="IPR015424">
    <property type="entry name" value="PyrdxlP-dep_Trfase"/>
</dbReference>
<comment type="caution">
    <text evidence="1">The sequence shown here is derived from an EMBL/GenBank/DDBJ whole genome shotgun (WGS) entry which is preliminary data.</text>
</comment>
<name>A0A4U0YPV5_9RHOB</name>
<reference evidence="1 2" key="1">
    <citation type="submission" date="2019-04" db="EMBL/GenBank/DDBJ databases">
        <title>Crypto-aerobic microbial life in anoxic (sulfidic) marine sediments.</title>
        <authorList>
            <person name="Bhattacharya S."/>
            <person name="Roy C."/>
            <person name="Mondal N."/>
            <person name="Sarkar J."/>
            <person name="Mandal S."/>
            <person name="Rameez M.J."/>
            <person name="Ghosh W."/>
        </authorList>
    </citation>
    <scope>NUCLEOTIDE SEQUENCE [LARGE SCALE GENOMIC DNA]</scope>
    <source>
        <strain evidence="1 2">SBBC</strain>
    </source>
</reference>
<evidence type="ECO:0000313" key="2">
    <source>
        <dbReference type="Proteomes" id="UP000306340"/>
    </source>
</evidence>
<accession>A0A4U0YPV5</accession>
<dbReference type="SUPFAM" id="SSF53383">
    <property type="entry name" value="PLP-dependent transferases"/>
    <property type="match status" value="1"/>
</dbReference>
<dbReference type="InterPro" id="IPR015422">
    <property type="entry name" value="PyrdxlP-dep_Trfase_small"/>
</dbReference>
<sequence>TVAVALDGPAEPVAAALAAKGIMAGGGDFYAGRPLEAMGVDLGRGVLRLSFVHYTSQAEVAKLMLALDEVLSA</sequence>
<protein>
    <submittedName>
        <fullName evidence="1">Nitrogen fixation protein NifS</fullName>
    </submittedName>
</protein>
<dbReference type="AlphaFoldDB" id="A0A4U0YPV5"/>
<dbReference type="EMBL" id="SWAU01000347">
    <property type="protein sequence ID" value="TKA94472.1"/>
    <property type="molecule type" value="Genomic_DNA"/>
</dbReference>
<dbReference type="Proteomes" id="UP000306340">
    <property type="component" value="Unassembled WGS sequence"/>
</dbReference>
<organism evidence="1 2">
    <name type="scientific">Cereibacter changlensis</name>
    <dbReference type="NCBI Taxonomy" id="402884"/>
    <lineage>
        <taxon>Bacteria</taxon>
        <taxon>Pseudomonadati</taxon>
        <taxon>Pseudomonadota</taxon>
        <taxon>Alphaproteobacteria</taxon>
        <taxon>Rhodobacterales</taxon>
        <taxon>Paracoccaceae</taxon>
        <taxon>Cereibacter</taxon>
    </lineage>
</organism>
<evidence type="ECO:0000313" key="1">
    <source>
        <dbReference type="EMBL" id="TKA94472.1"/>
    </source>
</evidence>
<dbReference type="Gene3D" id="3.90.1150.10">
    <property type="entry name" value="Aspartate Aminotransferase, domain 1"/>
    <property type="match status" value="1"/>
</dbReference>
<proteinExistence type="predicted"/>